<dbReference type="Proteomes" id="UP000184304">
    <property type="component" value="Unassembled WGS sequence"/>
</dbReference>
<evidence type="ECO:0000313" key="2">
    <source>
        <dbReference type="Proteomes" id="UP000184304"/>
    </source>
</evidence>
<dbReference type="VEuPathDB" id="FungiDB:ASPTUDRAFT_45545"/>
<name>A0A1L9MZ76_ASPTC</name>
<evidence type="ECO:0000313" key="1">
    <source>
        <dbReference type="EMBL" id="OJI82162.1"/>
    </source>
</evidence>
<protein>
    <submittedName>
        <fullName evidence="1">Uncharacterized protein</fullName>
    </submittedName>
</protein>
<proteinExistence type="predicted"/>
<dbReference type="EMBL" id="KV878205">
    <property type="protein sequence ID" value="OJI82162.1"/>
    <property type="molecule type" value="Genomic_DNA"/>
</dbReference>
<reference evidence="2" key="1">
    <citation type="journal article" date="2017" name="Genome Biol.">
        <title>Comparative genomics reveals high biological diversity and specific adaptations in the industrially and medically important fungal genus Aspergillus.</title>
        <authorList>
            <person name="de Vries R.P."/>
            <person name="Riley R."/>
            <person name="Wiebenga A."/>
            <person name="Aguilar-Osorio G."/>
            <person name="Amillis S."/>
            <person name="Uchima C.A."/>
            <person name="Anderluh G."/>
            <person name="Asadollahi M."/>
            <person name="Askin M."/>
            <person name="Barry K."/>
            <person name="Battaglia E."/>
            <person name="Bayram O."/>
            <person name="Benocci T."/>
            <person name="Braus-Stromeyer S.A."/>
            <person name="Caldana C."/>
            <person name="Canovas D."/>
            <person name="Cerqueira G.C."/>
            <person name="Chen F."/>
            <person name="Chen W."/>
            <person name="Choi C."/>
            <person name="Clum A."/>
            <person name="Dos Santos R.A."/>
            <person name="Damasio A.R."/>
            <person name="Diallinas G."/>
            <person name="Emri T."/>
            <person name="Fekete E."/>
            <person name="Flipphi M."/>
            <person name="Freyberg S."/>
            <person name="Gallo A."/>
            <person name="Gournas C."/>
            <person name="Habgood R."/>
            <person name="Hainaut M."/>
            <person name="Harispe M.L."/>
            <person name="Henrissat B."/>
            <person name="Hilden K.S."/>
            <person name="Hope R."/>
            <person name="Hossain A."/>
            <person name="Karabika E."/>
            <person name="Karaffa L."/>
            <person name="Karanyi Z."/>
            <person name="Krasevec N."/>
            <person name="Kuo A."/>
            <person name="Kusch H."/>
            <person name="LaButti K."/>
            <person name="Lagendijk E.L."/>
            <person name="Lapidus A."/>
            <person name="Levasseur A."/>
            <person name="Lindquist E."/>
            <person name="Lipzen A."/>
            <person name="Logrieco A.F."/>
            <person name="MacCabe A."/>
            <person name="Maekelae M.R."/>
            <person name="Malavazi I."/>
            <person name="Melin P."/>
            <person name="Meyer V."/>
            <person name="Mielnichuk N."/>
            <person name="Miskei M."/>
            <person name="Molnar A.P."/>
            <person name="Mule G."/>
            <person name="Ngan C.Y."/>
            <person name="Orejas M."/>
            <person name="Orosz E."/>
            <person name="Ouedraogo J.P."/>
            <person name="Overkamp K.M."/>
            <person name="Park H.-S."/>
            <person name="Perrone G."/>
            <person name="Piumi F."/>
            <person name="Punt P.J."/>
            <person name="Ram A.F."/>
            <person name="Ramon A."/>
            <person name="Rauscher S."/>
            <person name="Record E."/>
            <person name="Riano-Pachon D.M."/>
            <person name="Robert V."/>
            <person name="Roehrig J."/>
            <person name="Ruller R."/>
            <person name="Salamov A."/>
            <person name="Salih N.S."/>
            <person name="Samson R.A."/>
            <person name="Sandor E."/>
            <person name="Sanguinetti M."/>
            <person name="Schuetze T."/>
            <person name="Sepcic K."/>
            <person name="Shelest E."/>
            <person name="Sherlock G."/>
            <person name="Sophianopoulou V."/>
            <person name="Squina F.M."/>
            <person name="Sun H."/>
            <person name="Susca A."/>
            <person name="Todd R.B."/>
            <person name="Tsang A."/>
            <person name="Unkles S.E."/>
            <person name="van de Wiele N."/>
            <person name="van Rossen-Uffink D."/>
            <person name="Oliveira J.V."/>
            <person name="Vesth T.C."/>
            <person name="Visser J."/>
            <person name="Yu J.-H."/>
            <person name="Zhou M."/>
            <person name="Andersen M.R."/>
            <person name="Archer D.B."/>
            <person name="Baker S.E."/>
            <person name="Benoit I."/>
            <person name="Brakhage A.A."/>
            <person name="Braus G.H."/>
            <person name="Fischer R."/>
            <person name="Frisvad J.C."/>
            <person name="Goldman G.H."/>
            <person name="Houbraken J."/>
            <person name="Oakley B."/>
            <person name="Pocsi I."/>
            <person name="Scazzocchio C."/>
            <person name="Seiboth B."/>
            <person name="vanKuyk P.A."/>
            <person name="Wortman J."/>
            <person name="Dyer P.S."/>
            <person name="Grigoriev I.V."/>
        </authorList>
    </citation>
    <scope>NUCLEOTIDE SEQUENCE [LARGE SCALE GENOMIC DNA]</scope>
    <source>
        <strain evidence="2">CBS 134.48</strain>
    </source>
</reference>
<accession>A0A1L9MZ76</accession>
<organism evidence="1 2">
    <name type="scientific">Aspergillus tubingensis (strain CBS 134.48)</name>
    <dbReference type="NCBI Taxonomy" id="767770"/>
    <lineage>
        <taxon>Eukaryota</taxon>
        <taxon>Fungi</taxon>
        <taxon>Dikarya</taxon>
        <taxon>Ascomycota</taxon>
        <taxon>Pezizomycotina</taxon>
        <taxon>Eurotiomycetes</taxon>
        <taxon>Eurotiomycetidae</taxon>
        <taxon>Eurotiales</taxon>
        <taxon>Aspergillaceae</taxon>
        <taxon>Aspergillus</taxon>
        <taxon>Aspergillus subgen. Circumdati</taxon>
    </lineage>
</organism>
<dbReference type="AlphaFoldDB" id="A0A1L9MZ76"/>
<keyword evidence="2" id="KW-1185">Reference proteome</keyword>
<sequence length="90" mass="9677">MKLGSAPLTQLAIFSTPSPYSHCLCSVPLILSSFLVEQLSALTCHMKHLNPGGATQLCFSLIICKGPFSNFISGLLRHVQSGTRTIDTTK</sequence>
<gene>
    <name evidence="1" type="ORF">ASPTUDRAFT_45545</name>
</gene>